<gene>
    <name evidence="2" type="ORF">LCGC14_2374310</name>
</gene>
<feature type="non-terminal residue" evidence="2">
    <location>
        <position position="59"/>
    </location>
</feature>
<evidence type="ECO:0000313" key="2">
    <source>
        <dbReference type="EMBL" id="KKL28518.1"/>
    </source>
</evidence>
<comment type="caution">
    <text evidence="2">The sequence shown here is derived from an EMBL/GenBank/DDBJ whole genome shotgun (WGS) entry which is preliminary data.</text>
</comment>
<dbReference type="AlphaFoldDB" id="A0A0F9EXG1"/>
<feature type="compositionally biased region" description="Polar residues" evidence="1">
    <location>
        <begin position="15"/>
        <end position="30"/>
    </location>
</feature>
<evidence type="ECO:0000256" key="1">
    <source>
        <dbReference type="SAM" id="MobiDB-lite"/>
    </source>
</evidence>
<organism evidence="2">
    <name type="scientific">marine sediment metagenome</name>
    <dbReference type="NCBI Taxonomy" id="412755"/>
    <lineage>
        <taxon>unclassified sequences</taxon>
        <taxon>metagenomes</taxon>
        <taxon>ecological metagenomes</taxon>
    </lineage>
</organism>
<accession>A0A0F9EXG1</accession>
<dbReference type="EMBL" id="LAZR01035070">
    <property type="protein sequence ID" value="KKL28518.1"/>
    <property type="molecule type" value="Genomic_DNA"/>
</dbReference>
<proteinExistence type="predicted"/>
<protein>
    <submittedName>
        <fullName evidence="2">Uncharacterized protein</fullName>
    </submittedName>
</protein>
<sequence length="59" mass="6287">MPLEHKGAWIGNHRATPTTEAQYPTENQPVGDNPKIVFNGIISNDESLGALPGEADTSV</sequence>
<reference evidence="2" key="1">
    <citation type="journal article" date="2015" name="Nature">
        <title>Complex archaea that bridge the gap between prokaryotes and eukaryotes.</title>
        <authorList>
            <person name="Spang A."/>
            <person name="Saw J.H."/>
            <person name="Jorgensen S.L."/>
            <person name="Zaremba-Niedzwiedzka K."/>
            <person name="Martijn J."/>
            <person name="Lind A.E."/>
            <person name="van Eijk R."/>
            <person name="Schleper C."/>
            <person name="Guy L."/>
            <person name="Ettema T.J."/>
        </authorList>
    </citation>
    <scope>NUCLEOTIDE SEQUENCE</scope>
</reference>
<name>A0A0F9EXG1_9ZZZZ</name>
<feature type="region of interest" description="Disordered" evidence="1">
    <location>
        <begin position="1"/>
        <end position="32"/>
    </location>
</feature>